<sequence>MKGCRLLRCHAILHLEQRAGGRNADNYARSRHPEQDIPSRNIIHSDVASRNGRKSKHSVQDYIISKRSNEDEARTQKSWFNPWILLARCSHISGSKGTDPIKNPFDKRTSPYKDILWGNLDHQDSYIATLGIGS</sequence>
<dbReference type="AlphaFoldDB" id="A0A8X6TTB0"/>
<keyword evidence="2" id="KW-1185">Reference proteome</keyword>
<accession>A0A8X6TTB0</accession>
<evidence type="ECO:0000313" key="2">
    <source>
        <dbReference type="Proteomes" id="UP000887013"/>
    </source>
</evidence>
<organism evidence="1 2">
    <name type="scientific">Nephila pilipes</name>
    <name type="common">Giant wood spider</name>
    <name type="synonym">Nephila maculata</name>
    <dbReference type="NCBI Taxonomy" id="299642"/>
    <lineage>
        <taxon>Eukaryota</taxon>
        <taxon>Metazoa</taxon>
        <taxon>Ecdysozoa</taxon>
        <taxon>Arthropoda</taxon>
        <taxon>Chelicerata</taxon>
        <taxon>Arachnida</taxon>
        <taxon>Araneae</taxon>
        <taxon>Araneomorphae</taxon>
        <taxon>Entelegynae</taxon>
        <taxon>Araneoidea</taxon>
        <taxon>Nephilidae</taxon>
        <taxon>Nephila</taxon>
    </lineage>
</organism>
<dbReference type="EMBL" id="BMAW01017409">
    <property type="protein sequence ID" value="GFT53805.1"/>
    <property type="molecule type" value="Genomic_DNA"/>
</dbReference>
<evidence type="ECO:0000313" key="1">
    <source>
        <dbReference type="EMBL" id="GFT53805.1"/>
    </source>
</evidence>
<reference evidence="1" key="1">
    <citation type="submission" date="2020-08" db="EMBL/GenBank/DDBJ databases">
        <title>Multicomponent nature underlies the extraordinary mechanical properties of spider dragline silk.</title>
        <authorList>
            <person name="Kono N."/>
            <person name="Nakamura H."/>
            <person name="Mori M."/>
            <person name="Yoshida Y."/>
            <person name="Ohtoshi R."/>
            <person name="Malay A.D."/>
            <person name="Moran D.A.P."/>
            <person name="Tomita M."/>
            <person name="Numata K."/>
            <person name="Arakawa K."/>
        </authorList>
    </citation>
    <scope>NUCLEOTIDE SEQUENCE</scope>
</reference>
<protein>
    <submittedName>
        <fullName evidence="1">Uncharacterized protein</fullName>
    </submittedName>
</protein>
<proteinExistence type="predicted"/>
<dbReference type="Proteomes" id="UP000887013">
    <property type="component" value="Unassembled WGS sequence"/>
</dbReference>
<comment type="caution">
    <text evidence="1">The sequence shown here is derived from an EMBL/GenBank/DDBJ whole genome shotgun (WGS) entry which is preliminary data.</text>
</comment>
<name>A0A8X6TTB0_NEPPI</name>
<gene>
    <name evidence="1" type="ORF">NPIL_578271</name>
</gene>